<dbReference type="SMART" id="SM00575">
    <property type="entry name" value="ZnF_PMZ"/>
    <property type="match status" value="1"/>
</dbReference>
<evidence type="ECO:0000256" key="3">
    <source>
        <dbReference type="ARBA" id="ARBA00022833"/>
    </source>
</evidence>
<keyword evidence="3" id="KW-0862">Zinc</keyword>
<dbReference type="EMBL" id="LR881467">
    <property type="protein sequence ID" value="CAD5318503.1"/>
    <property type="molecule type" value="Genomic_DNA"/>
</dbReference>
<dbReference type="Proteomes" id="UP000516314">
    <property type="component" value="Chromosome 2"/>
</dbReference>
<name>A0A7G2ECC1_ARATH</name>
<gene>
    <name evidence="7" type="ORF">AT9943_LOCUS6732</name>
</gene>
<dbReference type="InterPro" id="IPR007527">
    <property type="entry name" value="Znf_SWIM"/>
</dbReference>
<dbReference type="AlphaFoldDB" id="A0A7G2ECC1"/>
<evidence type="ECO:0000256" key="5">
    <source>
        <dbReference type="SAM" id="MobiDB-lite"/>
    </source>
</evidence>
<dbReference type="InterPro" id="IPR006564">
    <property type="entry name" value="Znf_PMZ"/>
</dbReference>
<feature type="region of interest" description="Disordered" evidence="5">
    <location>
        <begin position="130"/>
        <end position="152"/>
    </location>
</feature>
<dbReference type="InterPro" id="IPR018289">
    <property type="entry name" value="MULE_transposase_dom"/>
</dbReference>
<organism evidence="7 8">
    <name type="scientific">Arabidopsis thaliana</name>
    <name type="common">Mouse-ear cress</name>
    <dbReference type="NCBI Taxonomy" id="3702"/>
    <lineage>
        <taxon>Eukaryota</taxon>
        <taxon>Viridiplantae</taxon>
        <taxon>Streptophyta</taxon>
        <taxon>Embryophyta</taxon>
        <taxon>Tracheophyta</taxon>
        <taxon>Spermatophyta</taxon>
        <taxon>Magnoliopsida</taxon>
        <taxon>eudicotyledons</taxon>
        <taxon>Gunneridae</taxon>
        <taxon>Pentapetalae</taxon>
        <taxon>rosids</taxon>
        <taxon>malvids</taxon>
        <taxon>Brassicales</taxon>
        <taxon>Brassicaceae</taxon>
        <taxon>Camelineae</taxon>
        <taxon>Arabidopsis</taxon>
    </lineage>
</organism>
<dbReference type="PROSITE" id="PS50966">
    <property type="entry name" value="ZF_SWIM"/>
    <property type="match status" value="1"/>
</dbReference>
<dbReference type="PANTHER" id="PTHR31973">
    <property type="entry name" value="POLYPROTEIN, PUTATIVE-RELATED"/>
    <property type="match status" value="1"/>
</dbReference>
<evidence type="ECO:0000256" key="4">
    <source>
        <dbReference type="PROSITE-ProRule" id="PRU00325"/>
    </source>
</evidence>
<evidence type="ECO:0000313" key="7">
    <source>
        <dbReference type="EMBL" id="CAD5318503.1"/>
    </source>
</evidence>
<keyword evidence="2 4" id="KW-0863">Zinc-finger</keyword>
<dbReference type="Pfam" id="PF04434">
    <property type="entry name" value="SWIM"/>
    <property type="match status" value="1"/>
</dbReference>
<evidence type="ECO:0000313" key="8">
    <source>
        <dbReference type="Proteomes" id="UP000516314"/>
    </source>
</evidence>
<keyword evidence="1" id="KW-0479">Metal-binding</keyword>
<protein>
    <submittedName>
        <fullName evidence="7">(thale cress) hypothetical protein</fullName>
    </submittedName>
</protein>
<dbReference type="PANTHER" id="PTHR31973:SF187">
    <property type="entry name" value="MUTATOR TRANSPOSASE MUDRA PROTEIN"/>
    <property type="match status" value="1"/>
</dbReference>
<dbReference type="GO" id="GO:0008270">
    <property type="term" value="F:zinc ion binding"/>
    <property type="evidence" value="ECO:0007669"/>
    <property type="project" value="UniProtKB-KW"/>
</dbReference>
<feature type="domain" description="SWIM-type" evidence="6">
    <location>
        <begin position="407"/>
        <end position="441"/>
    </location>
</feature>
<evidence type="ECO:0000259" key="6">
    <source>
        <dbReference type="PROSITE" id="PS50966"/>
    </source>
</evidence>
<dbReference type="Pfam" id="PF10551">
    <property type="entry name" value="MULE"/>
    <property type="match status" value="1"/>
</dbReference>
<accession>A0A7G2ECC1</accession>
<evidence type="ECO:0000256" key="2">
    <source>
        <dbReference type="ARBA" id="ARBA00022771"/>
    </source>
</evidence>
<reference evidence="7 8" key="1">
    <citation type="submission" date="2020-09" db="EMBL/GenBank/DDBJ databases">
        <authorList>
            <person name="Ashkenazy H."/>
        </authorList>
    </citation>
    <scope>NUCLEOTIDE SEQUENCE [LARGE SCALE GENOMIC DNA]</scope>
    <source>
        <strain evidence="8">cv. Cdm-0</strain>
    </source>
</reference>
<sequence length="450" mass="52667">MSFPIEVRFTVYHSGHWVINENKDVAYMGGGVLSFECEHEELFTKLRNKLGDVMYWKKVSYTYPYEDSKDRRQLFEKDNSFKMMCDGGRCVRVLNVFLEESTENDDEEIDGEPCEEELRVERNVAPFAEEDEDEEEFDYHNTPPNSDDEGEEETLVRCRTLDLVELNIVLDDERTKLFHKFYVCFANLRTQWSTWCRPIFGLDGCFLKSTLKGQLLAAVGRYANNGMYPFCAVVDVENEDNWTWFIQKLNGDCVNLQDGQGLLNAIERKLPKVEYRMCARHIYGNLKKLSPCQNDMKGLFWSVVESYIFLAFCAPTTSCKDVHNNMLESFNNAIDPTKYLPMVEMLETMRRRTMQCIEMRMKKAETYKGRFKKRAAEFIALEQEKLKFTKYVSGLENGRCEVLDCGKYVSLHMGMKTCACRKWEMTGLPCRHALRIINNKRLNHEDYTSE</sequence>
<proteinExistence type="predicted"/>
<evidence type="ECO:0000256" key="1">
    <source>
        <dbReference type="ARBA" id="ARBA00022723"/>
    </source>
</evidence>